<organism evidence="1 2">
    <name type="scientific">Halorientalis pallida</name>
    <dbReference type="NCBI Taxonomy" id="2479928"/>
    <lineage>
        <taxon>Archaea</taxon>
        <taxon>Methanobacteriati</taxon>
        <taxon>Methanobacteriota</taxon>
        <taxon>Stenosarchaea group</taxon>
        <taxon>Halobacteria</taxon>
        <taxon>Halobacteriales</taxon>
        <taxon>Haloarculaceae</taxon>
        <taxon>Halorientalis</taxon>
    </lineage>
</organism>
<dbReference type="OrthoDB" id="286273at2157"/>
<accession>A0A498KRL8</accession>
<dbReference type="InterPro" id="IPR036249">
    <property type="entry name" value="Thioredoxin-like_sf"/>
</dbReference>
<proteinExistence type="predicted"/>
<sequence length="80" mass="9099">MPEVTVYSRENCHLCDEALATIEAVAEEVAVAVEIEEIDVDDDPDLREEYGERVPYVLVDGTPKFKFRVDEAELRRTLEG</sequence>
<gene>
    <name evidence="1" type="ORF">EAF64_15700</name>
</gene>
<evidence type="ECO:0000313" key="2">
    <source>
        <dbReference type="Proteomes" id="UP000289691"/>
    </source>
</evidence>
<dbReference type="SUPFAM" id="SSF52833">
    <property type="entry name" value="Thioredoxin-like"/>
    <property type="match status" value="1"/>
</dbReference>
<protein>
    <submittedName>
        <fullName evidence="1">Glutaredoxin family protein</fullName>
    </submittedName>
</protein>
<evidence type="ECO:0000313" key="1">
    <source>
        <dbReference type="EMBL" id="RXK47227.1"/>
    </source>
</evidence>
<dbReference type="Proteomes" id="UP000289691">
    <property type="component" value="Unassembled WGS sequence"/>
</dbReference>
<name>A0A498KRL8_9EURY</name>
<comment type="caution">
    <text evidence="1">The sequence shown here is derived from an EMBL/GenBank/DDBJ whole genome shotgun (WGS) entry which is preliminary data.</text>
</comment>
<dbReference type="Gene3D" id="3.40.30.10">
    <property type="entry name" value="Glutaredoxin"/>
    <property type="match status" value="1"/>
</dbReference>
<dbReference type="AlphaFoldDB" id="A0A498KRL8"/>
<dbReference type="InterPro" id="IPR008554">
    <property type="entry name" value="Glutaredoxin-like"/>
</dbReference>
<dbReference type="Pfam" id="PF05768">
    <property type="entry name" value="Glrx-like"/>
    <property type="match status" value="1"/>
</dbReference>
<dbReference type="EMBL" id="RDFA01000006">
    <property type="protein sequence ID" value="RXK47227.1"/>
    <property type="molecule type" value="Genomic_DNA"/>
</dbReference>
<keyword evidence="2" id="KW-1185">Reference proteome</keyword>
<reference evidence="1 2" key="1">
    <citation type="submission" date="2019-01" db="EMBL/GenBank/DDBJ databases">
        <title>Halorientalis sp. F13-25 a new haloarchaeum isolated from hypersaline water.</title>
        <authorList>
            <person name="Ana D.-V."/>
            <person name="Cristina S.-P."/>
            <person name="Antonio V."/>
        </authorList>
    </citation>
    <scope>NUCLEOTIDE SEQUENCE [LARGE SCALE GENOMIC DNA]</scope>
    <source>
        <strain evidence="1 2">F13-25</strain>
    </source>
</reference>
<dbReference type="RefSeq" id="WP_129069939.1">
    <property type="nucleotide sequence ID" value="NZ_RDFA01000006.1"/>
</dbReference>